<accession>A0A1H3L0C2</accession>
<keyword evidence="2" id="KW-1185">Reference proteome</keyword>
<proteinExistence type="predicted"/>
<organism evidence="1 2">
    <name type="scientific">Acinetobacter kyonggiensis</name>
    <dbReference type="NCBI Taxonomy" id="595670"/>
    <lineage>
        <taxon>Bacteria</taxon>
        <taxon>Pseudomonadati</taxon>
        <taxon>Pseudomonadota</taxon>
        <taxon>Gammaproteobacteria</taxon>
        <taxon>Moraxellales</taxon>
        <taxon>Moraxellaceae</taxon>
        <taxon>Acinetobacter</taxon>
    </lineage>
</organism>
<protein>
    <recommendedName>
        <fullName evidence="3">Transcriptional regulator</fullName>
    </recommendedName>
</protein>
<dbReference type="AlphaFoldDB" id="A0A1H3L0C2"/>
<evidence type="ECO:0008006" key="3">
    <source>
        <dbReference type="Google" id="ProtNLM"/>
    </source>
</evidence>
<sequence>MNLFNKAHAQALQTTHLVNLAAVHAAPILTLPQESQPSLFRRSIQHNYADLLKIADDSGMAIGLTDHHGTLLWTWSSSAMLSSAEQVHFIEGGHWSTQAVGTNAIGLTLNSHTSSCVYSHENQMDSVRDWVCYAAPILDPSSGQFHGIINLSTKYKKHTPLGLLAVERCADLVQRAIQFEQKNVLYIKALGTPWIQFNQQVLTLSHRQIEILCILALHKNGIGLDELHYALYGERDVSIKTLKAELSQLRNLLPNCIEPRIYKLSCEIQCDFLRAEQSLNAGFLASTFALYKGSFLSKSESPFLSTWRNCFDARLSHLIYQMQDIDQLLRIIGRVPERIDAVQRLLELLPQDNNYRDYFLKLL</sequence>
<evidence type="ECO:0000313" key="1">
    <source>
        <dbReference type="EMBL" id="SDY57947.1"/>
    </source>
</evidence>
<dbReference type="InterPro" id="IPR029016">
    <property type="entry name" value="GAF-like_dom_sf"/>
</dbReference>
<dbReference type="Proteomes" id="UP000199035">
    <property type="component" value="Unassembled WGS sequence"/>
</dbReference>
<dbReference type="Gene3D" id="3.30.450.40">
    <property type="match status" value="1"/>
</dbReference>
<name>A0A1H3L0C2_9GAMM</name>
<evidence type="ECO:0000313" key="2">
    <source>
        <dbReference type="Proteomes" id="UP000199035"/>
    </source>
</evidence>
<dbReference type="STRING" id="595670.SAMN05421643_11531"/>
<gene>
    <name evidence="1" type="ORF">SAMN05421643_11531</name>
</gene>
<dbReference type="RefSeq" id="WP_092691041.1">
    <property type="nucleotide sequence ID" value="NZ_FNPK01000015.1"/>
</dbReference>
<dbReference type="EMBL" id="FNPK01000015">
    <property type="protein sequence ID" value="SDY57947.1"/>
    <property type="molecule type" value="Genomic_DNA"/>
</dbReference>
<reference evidence="2" key="1">
    <citation type="submission" date="2016-10" db="EMBL/GenBank/DDBJ databases">
        <authorList>
            <person name="Varghese N."/>
            <person name="Submissions S."/>
        </authorList>
    </citation>
    <scope>NUCLEOTIDE SEQUENCE [LARGE SCALE GENOMIC DNA]</scope>
    <source>
        <strain evidence="2">ANC 5109</strain>
    </source>
</reference>